<dbReference type="Proteomes" id="UP000238937">
    <property type="component" value="Unassembled WGS sequence"/>
</dbReference>
<reference evidence="2 3" key="1">
    <citation type="submission" date="2018-03" db="EMBL/GenBank/DDBJ databases">
        <title>The ancient ancestry and fast evolution of plastids.</title>
        <authorList>
            <person name="Moore K.R."/>
            <person name="Magnabosco C."/>
            <person name="Momper L."/>
            <person name="Gold D.A."/>
            <person name="Bosak T."/>
            <person name="Fournier G.P."/>
        </authorList>
    </citation>
    <scope>NUCLEOTIDE SEQUENCE [LARGE SCALE GENOMIC DNA]</scope>
    <source>
        <strain evidence="2 3">CCALA 037</strain>
    </source>
</reference>
<comment type="caution">
    <text evidence="2">The sequence shown here is derived from an EMBL/GenBank/DDBJ whole genome shotgun (WGS) entry which is preliminary data.</text>
</comment>
<dbReference type="RefSeq" id="WP_106310124.1">
    <property type="nucleotide sequence ID" value="NZ_PVWO01000386.1"/>
</dbReference>
<dbReference type="GO" id="GO:0016020">
    <property type="term" value="C:membrane"/>
    <property type="evidence" value="ECO:0007669"/>
    <property type="project" value="TreeGrafter"/>
</dbReference>
<dbReference type="Gene3D" id="3.40.50.1820">
    <property type="entry name" value="alpha/beta hydrolase"/>
    <property type="match status" value="1"/>
</dbReference>
<protein>
    <submittedName>
        <fullName evidence="2">Alpha/beta hydrolase</fullName>
    </submittedName>
</protein>
<name>A0A2T1G0F7_9CYAN</name>
<keyword evidence="2" id="KW-0378">Hydrolase</keyword>
<dbReference type="InterPro" id="IPR029058">
    <property type="entry name" value="AB_hydrolase_fold"/>
</dbReference>
<dbReference type="InterPro" id="IPR000073">
    <property type="entry name" value="AB_hydrolase_1"/>
</dbReference>
<feature type="domain" description="AB hydrolase-1" evidence="1">
    <location>
        <begin position="64"/>
        <end position="241"/>
    </location>
</feature>
<evidence type="ECO:0000259" key="1">
    <source>
        <dbReference type="Pfam" id="PF00561"/>
    </source>
</evidence>
<evidence type="ECO:0000313" key="3">
    <source>
        <dbReference type="Proteomes" id="UP000238937"/>
    </source>
</evidence>
<evidence type="ECO:0000313" key="2">
    <source>
        <dbReference type="EMBL" id="PSB50712.1"/>
    </source>
</evidence>
<dbReference type="PANTHER" id="PTHR22753:SF48">
    <property type="entry name" value="PHOSPHOLIPID_GLYCEROL ACYLTRANSFERASE DOMAIN-CONTAINING PROTEIN"/>
    <property type="match status" value="1"/>
</dbReference>
<dbReference type="EMBL" id="PVWO01000386">
    <property type="protein sequence ID" value="PSB50712.1"/>
    <property type="molecule type" value="Genomic_DNA"/>
</dbReference>
<keyword evidence="3" id="KW-1185">Reference proteome</keyword>
<dbReference type="AlphaFoldDB" id="A0A2T1G0F7"/>
<dbReference type="OrthoDB" id="571089at2"/>
<accession>A0A2T1G0F7</accession>
<dbReference type="SUPFAM" id="SSF53474">
    <property type="entry name" value="alpha/beta-Hydrolases"/>
    <property type="match status" value="1"/>
</dbReference>
<dbReference type="PANTHER" id="PTHR22753">
    <property type="entry name" value="TRANSMEMBRANE PROTEIN 68"/>
    <property type="match status" value="1"/>
</dbReference>
<sequence>MQLYPISFFQPRPAQPHLPLFIFFPGMDGTGKLLYKQLDTLAARFDIRCLAIASNDMTDWAGLVDRSVHLIMTELTEDRELYFCGESFGACFAMQTAGQIANKISELVLINPASSLVRLPWLASGSALTRLLPDALYPLSARILVNFLIDPDRVAAPDRQCLLNAMLSVQPQSAAWRLDLLRQFNVHSVLPNIVDIPVSLIAGELDRLLPSVPEVQILEQLLPKSKTKLLPNSGHACLLEKDIYLADLL</sequence>
<dbReference type="GO" id="GO:0016787">
    <property type="term" value="F:hydrolase activity"/>
    <property type="evidence" value="ECO:0007669"/>
    <property type="project" value="UniProtKB-KW"/>
</dbReference>
<proteinExistence type="predicted"/>
<dbReference type="Pfam" id="PF00561">
    <property type="entry name" value="Abhydrolase_1"/>
    <property type="match status" value="1"/>
</dbReference>
<organism evidence="2 3">
    <name type="scientific">Chamaesiphon polymorphus CCALA 037</name>
    <dbReference type="NCBI Taxonomy" id="2107692"/>
    <lineage>
        <taxon>Bacteria</taxon>
        <taxon>Bacillati</taxon>
        <taxon>Cyanobacteriota</taxon>
        <taxon>Cyanophyceae</taxon>
        <taxon>Gomontiellales</taxon>
        <taxon>Chamaesiphonaceae</taxon>
        <taxon>Chamaesiphon</taxon>
    </lineage>
</organism>
<gene>
    <name evidence="2" type="ORF">C7B77_22435</name>
</gene>